<evidence type="ECO:0000259" key="1">
    <source>
        <dbReference type="Pfam" id="PF08308"/>
    </source>
</evidence>
<evidence type="ECO:0000313" key="3">
    <source>
        <dbReference type="Proteomes" id="UP000293342"/>
    </source>
</evidence>
<gene>
    <name evidence="2" type="ORF">E0H75_05555</name>
</gene>
<feature type="domain" description="PEGA" evidence="1">
    <location>
        <begin position="29"/>
        <end position="88"/>
    </location>
</feature>
<evidence type="ECO:0000313" key="2">
    <source>
        <dbReference type="EMBL" id="TCC53183.1"/>
    </source>
</evidence>
<name>A0A4R0JZZ0_9ACTN</name>
<dbReference type="Pfam" id="PF08308">
    <property type="entry name" value="PEGA"/>
    <property type="match status" value="1"/>
</dbReference>
<dbReference type="InterPro" id="IPR013229">
    <property type="entry name" value="PEGA"/>
</dbReference>
<dbReference type="Proteomes" id="UP000293342">
    <property type="component" value="Unassembled WGS sequence"/>
</dbReference>
<proteinExistence type="predicted"/>
<dbReference type="RefSeq" id="WP_131511949.1">
    <property type="nucleotide sequence ID" value="NZ_SJKD01000001.1"/>
</dbReference>
<sequence>MTEKLWMVLGVIALLIGGLVAFRGDGGHTLTITSIPNDLTLTLDGRQIPANGDVAVKAGRHTLTGERPGFETYTETVEVHADASYKMYLFADDAEGRAWETAHPDQVLETESDAGRRFDELNGRLEAKYPLLQELPLVGRGFTIDQGVSRAHPGDPEYLAFYIRLTYPEGRKNAHDWLTGHGYNPDDLELIYTVMRGG</sequence>
<organism evidence="2 3">
    <name type="scientific">Kribbella capetownensis</name>
    <dbReference type="NCBI Taxonomy" id="1572659"/>
    <lineage>
        <taxon>Bacteria</taxon>
        <taxon>Bacillati</taxon>
        <taxon>Actinomycetota</taxon>
        <taxon>Actinomycetes</taxon>
        <taxon>Propionibacteriales</taxon>
        <taxon>Kribbellaceae</taxon>
        <taxon>Kribbella</taxon>
    </lineage>
</organism>
<comment type="caution">
    <text evidence="2">The sequence shown here is derived from an EMBL/GenBank/DDBJ whole genome shotgun (WGS) entry which is preliminary data.</text>
</comment>
<dbReference type="AlphaFoldDB" id="A0A4R0JZZ0"/>
<protein>
    <submittedName>
        <fullName evidence="2">PEGA domain-containing protein</fullName>
    </submittedName>
</protein>
<reference evidence="2 3" key="1">
    <citation type="submission" date="2019-02" db="EMBL/GenBank/DDBJ databases">
        <title>Kribbella capetownensis sp. nov. and Kribbella speibonae sp. nov., isolated from soil.</title>
        <authorList>
            <person name="Curtis S.M."/>
            <person name="Norton I."/>
            <person name="Everest G.J."/>
            <person name="Meyers P.R."/>
        </authorList>
    </citation>
    <scope>NUCLEOTIDE SEQUENCE [LARGE SCALE GENOMIC DNA]</scope>
    <source>
        <strain evidence="2 3">YM53</strain>
    </source>
</reference>
<accession>A0A4R0JZZ0</accession>
<dbReference type="EMBL" id="SJKD01000001">
    <property type="protein sequence ID" value="TCC53183.1"/>
    <property type="molecule type" value="Genomic_DNA"/>
</dbReference>
<dbReference type="OrthoDB" id="3824449at2"/>
<keyword evidence="3" id="KW-1185">Reference proteome</keyword>